<protein>
    <recommendedName>
        <fullName evidence="4">SWI5-dependent HO expression protein 3</fullName>
    </recommendedName>
</protein>
<name>A0A1J9R6B2_9EURO</name>
<evidence type="ECO:0000313" key="3">
    <source>
        <dbReference type="Proteomes" id="UP000242791"/>
    </source>
</evidence>
<feature type="region of interest" description="Disordered" evidence="1">
    <location>
        <begin position="210"/>
        <end position="233"/>
    </location>
</feature>
<accession>A0A1J9R6B2</accession>
<sequence>MRRAIERVRLVKTKFSFCRVSVANHSPPPSMVVEQLAAEPPQVHLADVETRLNMHQFNGLFESSTPERQQEQQQQQQLHYPAQNGSGSDENSHDPATSRNPFATATMSNGDSPPAPEWSSAVGHAMTGKSGRVIHNLQEDIARLTRECSLHRSRAEEAQRINETLKLQLHNVTDRLRNSEQSHEAHLISIARKDRKIEDLKAEVQAEKDRRLRAEEDARRTNQLAAEERDESHRAIAEATEIANQARNQYETLSHARSREQIEFRTRVEGFRAELKELCNREIERQNQLTRFDVIIEQKNKEIEAERDRMERFGRLFAEYKEASDGAVHELVERSRKNNAVIDDVVDQAKEVTGRMRWVMKVKNEVKGAE</sequence>
<keyword evidence="3" id="KW-1185">Reference proteome</keyword>
<comment type="caution">
    <text evidence="2">The sequence shown here is derived from an EMBL/GenBank/DDBJ whole genome shotgun (WGS) entry which is preliminary data.</text>
</comment>
<dbReference type="EMBL" id="LGTZ01000766">
    <property type="protein sequence ID" value="OJD23548.1"/>
    <property type="molecule type" value="Genomic_DNA"/>
</dbReference>
<gene>
    <name evidence="2" type="ORF">ACJ73_05097</name>
</gene>
<dbReference type="AlphaFoldDB" id="A0A1J9R6B2"/>
<dbReference type="Proteomes" id="UP000242791">
    <property type="component" value="Unassembled WGS sequence"/>
</dbReference>
<dbReference type="OrthoDB" id="3918393at2759"/>
<reference evidence="2 3" key="1">
    <citation type="submission" date="2015-08" db="EMBL/GenBank/DDBJ databases">
        <title>Emmonsia species relationships and genome sequence.</title>
        <authorList>
            <person name="Cuomo C.A."/>
            <person name="Schwartz I.S."/>
            <person name="Kenyon C."/>
            <person name="De Hoog G.S."/>
            <person name="Govender N.P."/>
            <person name="Botha A."/>
            <person name="Moreno L."/>
            <person name="De Vries M."/>
            <person name="Munoz J.F."/>
            <person name="Stielow J.B."/>
        </authorList>
    </citation>
    <scope>NUCLEOTIDE SEQUENCE [LARGE SCALE GENOMIC DNA]</scope>
    <source>
        <strain evidence="2 3">EI222</strain>
    </source>
</reference>
<feature type="compositionally biased region" description="Polar residues" evidence="1">
    <location>
        <begin position="83"/>
        <end position="111"/>
    </location>
</feature>
<evidence type="ECO:0000313" key="2">
    <source>
        <dbReference type="EMBL" id="OJD23548.1"/>
    </source>
</evidence>
<dbReference type="STRING" id="1658174.A0A1J9R6B2"/>
<dbReference type="VEuPathDB" id="FungiDB:ACJ73_05097"/>
<proteinExistence type="predicted"/>
<organism evidence="2 3">
    <name type="scientific">Blastomyces percursus</name>
    <dbReference type="NCBI Taxonomy" id="1658174"/>
    <lineage>
        <taxon>Eukaryota</taxon>
        <taxon>Fungi</taxon>
        <taxon>Dikarya</taxon>
        <taxon>Ascomycota</taxon>
        <taxon>Pezizomycotina</taxon>
        <taxon>Eurotiomycetes</taxon>
        <taxon>Eurotiomycetidae</taxon>
        <taxon>Onygenales</taxon>
        <taxon>Ajellomycetaceae</taxon>
        <taxon>Blastomyces</taxon>
    </lineage>
</organism>
<evidence type="ECO:0008006" key="4">
    <source>
        <dbReference type="Google" id="ProtNLM"/>
    </source>
</evidence>
<feature type="region of interest" description="Disordered" evidence="1">
    <location>
        <begin position="63"/>
        <end position="123"/>
    </location>
</feature>
<evidence type="ECO:0000256" key="1">
    <source>
        <dbReference type="SAM" id="MobiDB-lite"/>
    </source>
</evidence>